<comment type="caution">
    <text evidence="2">The sequence shown here is derived from an EMBL/GenBank/DDBJ whole genome shotgun (WGS) entry which is preliminary data.</text>
</comment>
<reference evidence="2 3" key="1">
    <citation type="journal article" date="2013" name="ISME J.">
        <title>A metabolic model for members of the genus Tetrasphaera involved in enhanced biological phosphorus removal.</title>
        <authorList>
            <person name="Kristiansen R."/>
            <person name="Nguyen H.T.T."/>
            <person name="Saunders A.M."/>
            <person name="Nielsen J.L."/>
            <person name="Wimmer R."/>
            <person name="Le V.Q."/>
            <person name="McIlroy S.J."/>
            <person name="Petrovski S."/>
            <person name="Seviour R.J."/>
            <person name="Calteau A."/>
            <person name="Nielsen K.L."/>
            <person name="Nielsen P.H."/>
        </authorList>
    </citation>
    <scope>NUCLEOTIDE SEQUENCE [LARGE SCALE GENOMIC DNA]</scope>
    <source>
        <strain evidence="2 3">T1-X7</strain>
    </source>
</reference>
<dbReference type="CDD" id="cd06558">
    <property type="entry name" value="crotonase-like"/>
    <property type="match status" value="1"/>
</dbReference>
<keyword evidence="3" id="KW-1185">Reference proteome</keyword>
<dbReference type="PROSITE" id="PS00166">
    <property type="entry name" value="ENOYL_COA_HYDRATASE"/>
    <property type="match status" value="1"/>
</dbReference>
<dbReference type="Gene3D" id="3.90.226.10">
    <property type="entry name" value="2-enoyl-CoA Hydratase, Chain A, domain 1"/>
    <property type="match status" value="1"/>
</dbReference>
<dbReference type="Pfam" id="PF00378">
    <property type="entry name" value="ECH_1"/>
    <property type="match status" value="1"/>
</dbReference>
<evidence type="ECO:0000313" key="3">
    <source>
        <dbReference type="Proteomes" id="UP000035721"/>
    </source>
</evidence>
<dbReference type="PANTHER" id="PTHR43459">
    <property type="entry name" value="ENOYL-COA HYDRATASE"/>
    <property type="match status" value="1"/>
</dbReference>
<protein>
    <submittedName>
        <fullName evidence="2">Putative Enoyl-CoA hydratase/isomerase</fullName>
        <ecNumber evidence="2">4.2.1.17</ecNumber>
    </submittedName>
</protein>
<dbReference type="SUPFAM" id="SSF52096">
    <property type="entry name" value="ClpP/crotonase"/>
    <property type="match status" value="1"/>
</dbReference>
<dbReference type="InterPro" id="IPR018376">
    <property type="entry name" value="Enoyl-CoA_hyd/isom_CS"/>
</dbReference>
<dbReference type="STRING" id="1194083.BN12_2090002"/>
<dbReference type="Proteomes" id="UP000035721">
    <property type="component" value="Unassembled WGS sequence"/>
</dbReference>
<dbReference type="GO" id="GO:0004300">
    <property type="term" value="F:enoyl-CoA hydratase activity"/>
    <property type="evidence" value="ECO:0007669"/>
    <property type="project" value="UniProtKB-EC"/>
</dbReference>
<proteinExistence type="inferred from homology"/>
<keyword evidence="2" id="KW-0413">Isomerase</keyword>
<dbReference type="EMBL" id="CAJB01000123">
    <property type="protein sequence ID" value="CCH77630.1"/>
    <property type="molecule type" value="Genomic_DNA"/>
</dbReference>
<evidence type="ECO:0000256" key="1">
    <source>
        <dbReference type="RuleBase" id="RU003707"/>
    </source>
</evidence>
<dbReference type="GO" id="GO:0016853">
    <property type="term" value="F:isomerase activity"/>
    <property type="evidence" value="ECO:0007669"/>
    <property type="project" value="UniProtKB-KW"/>
</dbReference>
<dbReference type="RefSeq" id="WP_048554539.1">
    <property type="nucleotide sequence ID" value="NZ_HF570958.1"/>
</dbReference>
<name>A0A077M091_9MICO</name>
<dbReference type="EC" id="4.2.1.17" evidence="2"/>
<keyword evidence="2" id="KW-0456">Lyase</keyword>
<dbReference type="PANTHER" id="PTHR43459:SF1">
    <property type="entry name" value="EG:BACN32G11.4 PROTEIN"/>
    <property type="match status" value="1"/>
</dbReference>
<comment type="similarity">
    <text evidence="1">Belongs to the enoyl-CoA hydratase/isomerase family.</text>
</comment>
<sequence>MADETEPVVCGVADGVATLELNRPAAGNALDLEVGQALEAALDEVGPDPAVRCVLLLGRGPMFCGGGDVASMAAAPDRRRFVRELADAAHRVVTRLDALDRPVVAGVQGAAAGAGLALTLSADVVVAGESARLLTAYAGIGLTPDCGTSWLLPRTVGLRRALDLALTGRVLTAREALDWGLVSRVCADDAVRADATALAQALAAGPATALGRTRRLLRDGYARSLPEQLDAEADTISRTSEGEEAAALIEAFLTRRR</sequence>
<dbReference type="AlphaFoldDB" id="A0A077M091"/>
<dbReference type="OrthoDB" id="8452484at2"/>
<organism evidence="2 3">
    <name type="scientific">Nostocoides japonicum T1-X7</name>
    <dbReference type="NCBI Taxonomy" id="1194083"/>
    <lineage>
        <taxon>Bacteria</taxon>
        <taxon>Bacillati</taxon>
        <taxon>Actinomycetota</taxon>
        <taxon>Actinomycetes</taxon>
        <taxon>Micrococcales</taxon>
        <taxon>Intrasporangiaceae</taxon>
        <taxon>Nostocoides</taxon>
    </lineage>
</organism>
<accession>A0A077M091</accession>
<dbReference type="InterPro" id="IPR029045">
    <property type="entry name" value="ClpP/crotonase-like_dom_sf"/>
</dbReference>
<dbReference type="InterPro" id="IPR001753">
    <property type="entry name" value="Enoyl-CoA_hydra/iso"/>
</dbReference>
<gene>
    <name evidence="2" type="ORF">BN12_2090002</name>
</gene>
<evidence type="ECO:0000313" key="2">
    <source>
        <dbReference type="EMBL" id="CCH77630.1"/>
    </source>
</evidence>